<dbReference type="AlphaFoldDB" id="A0A9P4V379"/>
<dbReference type="Proteomes" id="UP000799444">
    <property type="component" value="Unassembled WGS sequence"/>
</dbReference>
<evidence type="ECO:0000313" key="2">
    <source>
        <dbReference type="Proteomes" id="UP000799444"/>
    </source>
</evidence>
<sequence>MTPRLVLLYRSIATTFGVAAKGRRAAFPPPADLSRSGWISKNPSNPSYTLAMRHFRDLRIGQERVDYRPAGLDKERQPAKFSQERALWNLLLLVYRDAPRGEMARPELLQRFWP</sequence>
<dbReference type="EMBL" id="ML996153">
    <property type="protein sequence ID" value="KAF2734055.1"/>
    <property type="molecule type" value="Genomic_DNA"/>
</dbReference>
<comment type="caution">
    <text evidence="1">The sequence shown here is derived from an EMBL/GenBank/DDBJ whole genome shotgun (WGS) entry which is preliminary data.</text>
</comment>
<gene>
    <name evidence="1" type="ORF">EJ04DRAFT_256081</name>
</gene>
<accession>A0A9P4V379</accession>
<proteinExistence type="predicted"/>
<reference evidence="1" key="1">
    <citation type="journal article" date="2020" name="Stud. Mycol.">
        <title>101 Dothideomycetes genomes: a test case for predicting lifestyles and emergence of pathogens.</title>
        <authorList>
            <person name="Haridas S."/>
            <person name="Albert R."/>
            <person name="Binder M."/>
            <person name="Bloem J."/>
            <person name="Labutti K."/>
            <person name="Salamov A."/>
            <person name="Andreopoulos B."/>
            <person name="Baker S."/>
            <person name="Barry K."/>
            <person name="Bills G."/>
            <person name="Bluhm B."/>
            <person name="Cannon C."/>
            <person name="Castanera R."/>
            <person name="Culley D."/>
            <person name="Daum C."/>
            <person name="Ezra D."/>
            <person name="Gonzalez J."/>
            <person name="Henrissat B."/>
            <person name="Kuo A."/>
            <person name="Liang C."/>
            <person name="Lipzen A."/>
            <person name="Lutzoni F."/>
            <person name="Magnuson J."/>
            <person name="Mondo S."/>
            <person name="Nolan M."/>
            <person name="Ohm R."/>
            <person name="Pangilinan J."/>
            <person name="Park H.-J."/>
            <person name="Ramirez L."/>
            <person name="Alfaro M."/>
            <person name="Sun H."/>
            <person name="Tritt A."/>
            <person name="Yoshinaga Y."/>
            <person name="Zwiers L.-H."/>
            <person name="Turgeon B."/>
            <person name="Goodwin S."/>
            <person name="Spatafora J."/>
            <person name="Crous P."/>
            <person name="Grigoriev I."/>
        </authorList>
    </citation>
    <scope>NUCLEOTIDE SEQUENCE</scope>
    <source>
        <strain evidence="1">CBS 125425</strain>
    </source>
</reference>
<keyword evidence="2" id="KW-1185">Reference proteome</keyword>
<evidence type="ECO:0000313" key="1">
    <source>
        <dbReference type="EMBL" id="KAF2734055.1"/>
    </source>
</evidence>
<protein>
    <submittedName>
        <fullName evidence="1">Uncharacterized protein</fullName>
    </submittedName>
</protein>
<organism evidence="1 2">
    <name type="scientific">Polyplosphaeria fusca</name>
    <dbReference type="NCBI Taxonomy" id="682080"/>
    <lineage>
        <taxon>Eukaryota</taxon>
        <taxon>Fungi</taxon>
        <taxon>Dikarya</taxon>
        <taxon>Ascomycota</taxon>
        <taxon>Pezizomycotina</taxon>
        <taxon>Dothideomycetes</taxon>
        <taxon>Pleosporomycetidae</taxon>
        <taxon>Pleosporales</taxon>
        <taxon>Tetraplosphaeriaceae</taxon>
        <taxon>Polyplosphaeria</taxon>
    </lineage>
</organism>
<name>A0A9P4V379_9PLEO</name>